<gene>
    <name evidence="1" type="ORF">KCQ71_12970</name>
</gene>
<evidence type="ECO:0000313" key="2">
    <source>
        <dbReference type="Proteomes" id="UP000826651"/>
    </source>
</evidence>
<keyword evidence="2" id="KW-1185">Reference proteome</keyword>
<dbReference type="Gene3D" id="3.40.50.300">
    <property type="entry name" value="P-loop containing nucleotide triphosphate hydrolases"/>
    <property type="match status" value="1"/>
</dbReference>
<comment type="caution">
    <text evidence="1">The sequence shown here is derived from an EMBL/GenBank/DDBJ whole genome shotgun (WGS) entry which is preliminary data.</text>
</comment>
<dbReference type="RefSeq" id="WP_223406495.1">
    <property type="nucleotide sequence ID" value="NZ_JAGSHT010000012.1"/>
</dbReference>
<dbReference type="Pfam" id="PF13671">
    <property type="entry name" value="AAA_33"/>
    <property type="match status" value="1"/>
</dbReference>
<dbReference type="SUPFAM" id="SSF52540">
    <property type="entry name" value="P-loop containing nucleoside triphosphate hydrolases"/>
    <property type="match status" value="1"/>
</dbReference>
<dbReference type="EMBL" id="JAGSHT010000012">
    <property type="protein sequence ID" value="MBZ2197071.1"/>
    <property type="molecule type" value="Genomic_DNA"/>
</dbReference>
<accession>A0ABS7S9P7</accession>
<organism evidence="1 2">
    <name type="scientific">Occultella gossypii</name>
    <dbReference type="NCBI Taxonomy" id="2800820"/>
    <lineage>
        <taxon>Bacteria</taxon>
        <taxon>Bacillati</taxon>
        <taxon>Actinomycetota</taxon>
        <taxon>Actinomycetes</taxon>
        <taxon>Micrococcales</taxon>
        <taxon>Ruaniaceae</taxon>
        <taxon>Occultella</taxon>
    </lineage>
</organism>
<reference evidence="1 2" key="1">
    <citation type="submission" date="2021-04" db="EMBL/GenBank/DDBJ databases">
        <title>Ruania sp. nov., isolated from sandy soil of mangrove forest.</title>
        <authorList>
            <person name="Ge X."/>
            <person name="Huang R."/>
            <person name="Liu W."/>
        </authorList>
    </citation>
    <scope>NUCLEOTIDE SEQUENCE [LARGE SCALE GENOMIC DNA]</scope>
    <source>
        <strain evidence="1 2">N2-46</strain>
    </source>
</reference>
<protein>
    <submittedName>
        <fullName evidence="1">AAA family ATPase</fullName>
    </submittedName>
</protein>
<evidence type="ECO:0000313" key="1">
    <source>
        <dbReference type="EMBL" id="MBZ2197071.1"/>
    </source>
</evidence>
<dbReference type="Proteomes" id="UP000826651">
    <property type="component" value="Unassembled WGS sequence"/>
</dbReference>
<sequence>MSAVRVHLLYGLAGSGKSTLARALAADGRAVRFTLDEWMLRLYPDISASVPRALARARSGQSYAHPVTAAGNEHLAALMEEPSPDEGVQIVEL</sequence>
<proteinExistence type="predicted"/>
<dbReference type="InterPro" id="IPR027417">
    <property type="entry name" value="P-loop_NTPase"/>
</dbReference>
<name>A0ABS7S9P7_9MICO</name>